<dbReference type="EMBL" id="JACJVP010000040">
    <property type="protein sequence ID" value="MBB6673590.1"/>
    <property type="molecule type" value="Genomic_DNA"/>
</dbReference>
<dbReference type="CDD" id="cd00093">
    <property type="entry name" value="HTH_XRE"/>
    <property type="match status" value="1"/>
</dbReference>
<dbReference type="PROSITE" id="PS50943">
    <property type="entry name" value="HTH_CROC1"/>
    <property type="match status" value="1"/>
</dbReference>
<name>A0A7X0RWE0_9BACL</name>
<feature type="domain" description="HTH cro/C1-type" evidence="4">
    <location>
        <begin position="13"/>
        <end position="65"/>
    </location>
</feature>
<dbReference type="InterPro" id="IPR050807">
    <property type="entry name" value="TransReg_Diox_bact_type"/>
</dbReference>
<dbReference type="SUPFAM" id="SSF47413">
    <property type="entry name" value="lambda repressor-like DNA-binding domains"/>
    <property type="match status" value="1"/>
</dbReference>
<evidence type="ECO:0000313" key="6">
    <source>
        <dbReference type="Proteomes" id="UP000547209"/>
    </source>
</evidence>
<dbReference type="AlphaFoldDB" id="A0A7X0RWE0"/>
<evidence type="ECO:0000256" key="1">
    <source>
        <dbReference type="ARBA" id="ARBA00023015"/>
    </source>
</evidence>
<evidence type="ECO:0000256" key="3">
    <source>
        <dbReference type="ARBA" id="ARBA00023163"/>
    </source>
</evidence>
<dbReference type="PANTHER" id="PTHR46797:SF23">
    <property type="entry name" value="HTH-TYPE TRANSCRIPTIONAL REGULATOR SUTR"/>
    <property type="match status" value="1"/>
</dbReference>
<dbReference type="InterPro" id="IPR001387">
    <property type="entry name" value="Cro/C1-type_HTH"/>
</dbReference>
<dbReference type="SMART" id="SM00530">
    <property type="entry name" value="HTH_XRE"/>
    <property type="match status" value="1"/>
</dbReference>
<protein>
    <submittedName>
        <fullName evidence="5">Helix-turn-helix transcriptional regulator</fullName>
    </submittedName>
</protein>
<keyword evidence="6" id="KW-1185">Reference proteome</keyword>
<proteinExistence type="predicted"/>
<dbReference type="InterPro" id="IPR010982">
    <property type="entry name" value="Lambda_DNA-bd_dom_sf"/>
</dbReference>
<dbReference type="Gene3D" id="1.10.260.40">
    <property type="entry name" value="lambda repressor-like DNA-binding domains"/>
    <property type="match status" value="1"/>
</dbReference>
<evidence type="ECO:0000313" key="5">
    <source>
        <dbReference type="EMBL" id="MBB6673590.1"/>
    </source>
</evidence>
<dbReference type="GO" id="GO:0005829">
    <property type="term" value="C:cytosol"/>
    <property type="evidence" value="ECO:0007669"/>
    <property type="project" value="TreeGrafter"/>
</dbReference>
<dbReference type="Pfam" id="PF01381">
    <property type="entry name" value="HTH_3"/>
    <property type="match status" value="1"/>
</dbReference>
<evidence type="ECO:0000256" key="2">
    <source>
        <dbReference type="ARBA" id="ARBA00023125"/>
    </source>
</evidence>
<comment type="caution">
    <text evidence="5">The sequence shown here is derived from an EMBL/GenBank/DDBJ whole genome shotgun (WGS) entry which is preliminary data.</text>
</comment>
<sequence>MGNAILQRVGNVIRDCRRSQNLTQEQLAELVGTSYTYIGSLERGERNVTIKTLERIGAACNMDVFTMFKLESEDETLNEIMALLVQCDDFDRKKSLQVLREIFKPRP</sequence>
<keyword evidence="2" id="KW-0238">DNA-binding</keyword>
<keyword evidence="3" id="KW-0804">Transcription</keyword>
<dbReference type="Proteomes" id="UP000547209">
    <property type="component" value="Unassembled WGS sequence"/>
</dbReference>
<keyword evidence="1" id="KW-0805">Transcription regulation</keyword>
<accession>A0A7X0RWE0</accession>
<dbReference type="GO" id="GO:0003700">
    <property type="term" value="F:DNA-binding transcription factor activity"/>
    <property type="evidence" value="ECO:0007669"/>
    <property type="project" value="TreeGrafter"/>
</dbReference>
<reference evidence="5 6" key="1">
    <citation type="submission" date="2020-08" db="EMBL/GenBank/DDBJ databases">
        <title>Cohnella phylogeny.</title>
        <authorList>
            <person name="Dunlap C."/>
        </authorList>
    </citation>
    <scope>NUCLEOTIDE SEQUENCE [LARGE SCALE GENOMIC DNA]</scope>
    <source>
        <strain evidence="5 6">DSM 28246</strain>
    </source>
</reference>
<organism evidence="5 6">
    <name type="scientific">Cohnella nanjingensis</name>
    <dbReference type="NCBI Taxonomy" id="1387779"/>
    <lineage>
        <taxon>Bacteria</taxon>
        <taxon>Bacillati</taxon>
        <taxon>Bacillota</taxon>
        <taxon>Bacilli</taxon>
        <taxon>Bacillales</taxon>
        <taxon>Paenibacillaceae</taxon>
        <taxon>Cohnella</taxon>
    </lineage>
</organism>
<dbReference type="GO" id="GO:0003677">
    <property type="term" value="F:DNA binding"/>
    <property type="evidence" value="ECO:0007669"/>
    <property type="project" value="UniProtKB-KW"/>
</dbReference>
<gene>
    <name evidence="5" type="ORF">H7C19_23195</name>
</gene>
<evidence type="ECO:0000259" key="4">
    <source>
        <dbReference type="PROSITE" id="PS50943"/>
    </source>
</evidence>
<dbReference type="PANTHER" id="PTHR46797">
    <property type="entry name" value="HTH-TYPE TRANSCRIPTIONAL REGULATOR"/>
    <property type="match status" value="1"/>
</dbReference>